<evidence type="ECO:0000256" key="1">
    <source>
        <dbReference type="SAM" id="MobiDB-lite"/>
    </source>
</evidence>
<evidence type="ECO:0000313" key="2">
    <source>
        <dbReference type="EMBL" id="TNY32914.1"/>
    </source>
</evidence>
<proteinExistence type="predicted"/>
<dbReference type="AlphaFoldDB" id="A0A5C5GFE9"/>
<feature type="region of interest" description="Disordered" evidence="1">
    <location>
        <begin position="106"/>
        <end position="165"/>
    </location>
</feature>
<protein>
    <submittedName>
        <fullName evidence="2">Uncharacterized protein</fullName>
    </submittedName>
</protein>
<feature type="compositionally biased region" description="Polar residues" evidence="1">
    <location>
        <begin position="106"/>
        <end position="116"/>
    </location>
</feature>
<dbReference type="Proteomes" id="UP000314011">
    <property type="component" value="Unassembled WGS sequence"/>
</dbReference>
<keyword evidence="3" id="KW-1185">Reference proteome</keyword>
<dbReference type="OrthoDB" id="7585945at2"/>
<dbReference type="RefSeq" id="WP_140193597.1">
    <property type="nucleotide sequence ID" value="NZ_CP065915.1"/>
</dbReference>
<sequence length="165" mass="17315">MLKLNLTGRPERIELGHGAVLICDPVDYDIVLEVILEAEGAETLVVRGRRLGARVITGWEGLADLGTGEPLEFTPELVPSLLRQPVVWSAFWEQYAMRAFGMVSEGNGSAPSSDGTSEGDAPIAKGAATSSVERAKSAPRGSGRATRKAKPSASSKAKKQPASGA</sequence>
<comment type="caution">
    <text evidence="2">The sequence shown here is derived from an EMBL/GenBank/DDBJ whole genome shotgun (WGS) entry which is preliminary data.</text>
</comment>
<accession>A0A5C5GFE9</accession>
<dbReference type="EMBL" id="VFFF01000001">
    <property type="protein sequence ID" value="TNY32914.1"/>
    <property type="molecule type" value="Genomic_DNA"/>
</dbReference>
<evidence type="ECO:0000313" key="3">
    <source>
        <dbReference type="Proteomes" id="UP000314011"/>
    </source>
</evidence>
<name>A0A5C5GFE9_9RHOB</name>
<organism evidence="2 3">
    <name type="scientific">Pelagovum pacificum</name>
    <dbReference type="NCBI Taxonomy" id="2588711"/>
    <lineage>
        <taxon>Bacteria</taxon>
        <taxon>Pseudomonadati</taxon>
        <taxon>Pseudomonadota</taxon>
        <taxon>Alphaproteobacteria</taxon>
        <taxon>Rhodobacterales</taxon>
        <taxon>Paracoccaceae</taxon>
        <taxon>Pelagovum</taxon>
    </lineage>
</organism>
<reference evidence="2 3" key="1">
    <citation type="submission" date="2019-06" db="EMBL/GenBank/DDBJ databases">
        <title>Genome of new Rhodobacteraceae sp. SM1903.</title>
        <authorList>
            <person name="Ren X."/>
        </authorList>
    </citation>
    <scope>NUCLEOTIDE SEQUENCE [LARGE SCALE GENOMIC DNA]</scope>
    <source>
        <strain evidence="2 3">SM1903</strain>
    </source>
</reference>
<gene>
    <name evidence="2" type="ORF">FHY64_06455</name>
</gene>
<feature type="compositionally biased region" description="Low complexity" evidence="1">
    <location>
        <begin position="151"/>
        <end position="165"/>
    </location>
</feature>